<keyword evidence="2" id="KW-1185">Reference proteome</keyword>
<dbReference type="Proteomes" id="UP000243793">
    <property type="component" value="Chromosome"/>
</dbReference>
<reference evidence="2" key="1">
    <citation type="submission" date="2017-05" db="EMBL/GenBank/DDBJ databases">
        <authorList>
            <person name="Sung H."/>
        </authorList>
    </citation>
    <scope>NUCLEOTIDE SEQUENCE [LARGE SCALE GENOMIC DNA]</scope>
    <source>
        <strain evidence="2">AMac2203</strain>
    </source>
</reference>
<dbReference type="RefSeq" id="WP_086962334.1">
    <property type="nucleotide sequence ID" value="NZ_CP021376.1"/>
</dbReference>
<organism evidence="1 2">
    <name type="scientific">Oceanisphaera avium</name>
    <dbReference type="NCBI Taxonomy" id="1903694"/>
    <lineage>
        <taxon>Bacteria</taxon>
        <taxon>Pseudomonadati</taxon>
        <taxon>Pseudomonadota</taxon>
        <taxon>Gammaproteobacteria</taxon>
        <taxon>Aeromonadales</taxon>
        <taxon>Aeromonadaceae</taxon>
        <taxon>Oceanisphaera</taxon>
    </lineage>
</organism>
<sequence>MPTTAVMQAPNYPIIYIRGFAATLAEIDEATADPYMGFNRGSSVLRQNYQRQAISFIFESPLLRLMKDHGYIDAFQGEVT</sequence>
<dbReference type="KEGG" id="ocm:CBP12_01620"/>
<accession>A0A1Y0CVP8</accession>
<gene>
    <name evidence="1" type="ORF">CBP12_01620</name>
</gene>
<dbReference type="AlphaFoldDB" id="A0A1Y0CVP8"/>
<dbReference type="OrthoDB" id="1491023at2"/>
<evidence type="ECO:0000313" key="2">
    <source>
        <dbReference type="Proteomes" id="UP000243793"/>
    </source>
</evidence>
<evidence type="ECO:0000313" key="1">
    <source>
        <dbReference type="EMBL" id="ART79006.1"/>
    </source>
</evidence>
<protein>
    <submittedName>
        <fullName evidence="1">Uncharacterized protein</fullName>
    </submittedName>
</protein>
<proteinExistence type="predicted"/>
<dbReference type="EMBL" id="CP021376">
    <property type="protein sequence ID" value="ART79006.1"/>
    <property type="molecule type" value="Genomic_DNA"/>
</dbReference>
<name>A0A1Y0CVP8_9GAMM</name>